<dbReference type="Proteomes" id="UP001157133">
    <property type="component" value="Unassembled WGS sequence"/>
</dbReference>
<evidence type="ECO:0000313" key="2">
    <source>
        <dbReference type="Proteomes" id="UP001157133"/>
    </source>
</evidence>
<reference evidence="1 2" key="1">
    <citation type="submission" date="2023-03" db="EMBL/GenBank/DDBJ databases">
        <title>Draft genome sequence of Thalassotalea eurytherma JCM 18482T.</title>
        <authorList>
            <person name="Sawabe T."/>
        </authorList>
    </citation>
    <scope>NUCLEOTIDE SEQUENCE [LARGE SCALE GENOMIC DNA]</scope>
    <source>
        <strain evidence="1 2">JCM 18482</strain>
    </source>
</reference>
<dbReference type="InterPro" id="IPR036513">
    <property type="entry name" value="STAS_dom_sf"/>
</dbReference>
<dbReference type="InterPro" id="IPR021866">
    <property type="entry name" value="SpoIIAA-like"/>
</dbReference>
<name>A0ABQ6H9H9_9GAMM</name>
<sequence length="123" mass="14347">MIKKLEQSTGRYLGFSVVGKACLAEEQTWNLTIEEAIKTHDKVCILVNLSEDVHWGVDAAWQDIKWIFSHIRHFDKIAIVSSSQTWHWLITIDSFFASLMSIEEKHFQTNELDKAWHWLKSSS</sequence>
<comment type="caution">
    <text evidence="1">The sequence shown here is derived from an EMBL/GenBank/DDBJ whole genome shotgun (WGS) entry which is preliminary data.</text>
</comment>
<gene>
    <name evidence="1" type="ORF">theurythT_28780</name>
</gene>
<dbReference type="RefSeq" id="WP_284208858.1">
    <property type="nucleotide sequence ID" value="NZ_BSSU01000015.1"/>
</dbReference>
<dbReference type="Pfam" id="PF11964">
    <property type="entry name" value="SpoIIAA-like"/>
    <property type="match status" value="1"/>
</dbReference>
<keyword evidence="2" id="KW-1185">Reference proteome</keyword>
<protein>
    <recommendedName>
        <fullName evidence="3">STAS/SEC14 domain-containing protein</fullName>
    </recommendedName>
</protein>
<proteinExistence type="predicted"/>
<evidence type="ECO:0000313" key="1">
    <source>
        <dbReference type="EMBL" id="GLX83425.1"/>
    </source>
</evidence>
<accession>A0ABQ6H9H9</accession>
<dbReference type="SUPFAM" id="SSF52091">
    <property type="entry name" value="SpoIIaa-like"/>
    <property type="match status" value="1"/>
</dbReference>
<evidence type="ECO:0008006" key="3">
    <source>
        <dbReference type="Google" id="ProtNLM"/>
    </source>
</evidence>
<dbReference type="InterPro" id="IPR038396">
    <property type="entry name" value="SpoIIAA-like_sf"/>
</dbReference>
<dbReference type="EMBL" id="BSSU01000015">
    <property type="protein sequence ID" value="GLX83425.1"/>
    <property type="molecule type" value="Genomic_DNA"/>
</dbReference>
<dbReference type="Gene3D" id="3.40.50.10600">
    <property type="entry name" value="SpoIIaa-like domains"/>
    <property type="match status" value="1"/>
</dbReference>
<organism evidence="1 2">
    <name type="scientific">Thalassotalea eurytherma</name>
    <dbReference type="NCBI Taxonomy" id="1144278"/>
    <lineage>
        <taxon>Bacteria</taxon>
        <taxon>Pseudomonadati</taxon>
        <taxon>Pseudomonadota</taxon>
        <taxon>Gammaproteobacteria</taxon>
        <taxon>Alteromonadales</taxon>
        <taxon>Colwelliaceae</taxon>
        <taxon>Thalassotalea</taxon>
    </lineage>
</organism>